<reference evidence="10 11" key="1">
    <citation type="submission" date="2020-04" db="EMBL/GenBank/DDBJ databases">
        <title>Description of novel Gluconacetobacter.</title>
        <authorList>
            <person name="Sombolestani A."/>
        </authorList>
    </citation>
    <scope>NUCLEOTIDE SEQUENCE [LARGE SCALE GENOMIC DNA]</scope>
    <source>
        <strain evidence="10 11">LMG 1382</strain>
    </source>
</reference>
<keyword evidence="2" id="KW-1003">Cell membrane</keyword>
<comment type="subcellular location">
    <subcellularLocation>
        <location evidence="1">Cell membrane</location>
        <topology evidence="1">Multi-pass membrane protein</topology>
    </subcellularLocation>
</comment>
<protein>
    <submittedName>
        <fullName evidence="10">FtsX-like permease family protein</fullName>
    </submittedName>
</protein>
<comment type="caution">
    <text evidence="10">The sequence shown here is derived from an EMBL/GenBank/DDBJ whole genome shotgun (WGS) entry which is preliminary data.</text>
</comment>
<feature type="transmembrane region" description="Helical" evidence="7">
    <location>
        <begin position="440"/>
        <end position="458"/>
    </location>
</feature>
<dbReference type="OrthoDB" id="9770036at2"/>
<evidence type="ECO:0000256" key="2">
    <source>
        <dbReference type="ARBA" id="ARBA00022475"/>
    </source>
</evidence>
<dbReference type="Pfam" id="PF12704">
    <property type="entry name" value="MacB_PCD"/>
    <property type="match status" value="2"/>
</dbReference>
<dbReference type="InterPro" id="IPR025857">
    <property type="entry name" value="MacB_PCD"/>
</dbReference>
<dbReference type="InterPro" id="IPR003838">
    <property type="entry name" value="ABC3_permease_C"/>
</dbReference>
<dbReference type="AlphaFoldDB" id="A0A7W4PBB1"/>
<sequence length="826" mass="89457">MSAMLMTIVRGVLRQARRHPVYVGLDLLGLALGIGVFLSLALLVRYEYSFNAGLPGVGRLVRVDEHWTPAGVVPLEEADATFHALPFLRQDFPEIEEALRLLGTTFRIERDGKFTRFDGYATDTSFFRVFGIGLSRGVADDALSRPDGLVLSEKAAMKAFGTLDVLGRRVELNRSGERSAHVVTGVMRPVRGPNLLANTEMVVPIPGEEERTRSCFQYWGSSCGEVILRLKKPEDIDAMRARMRDFVIRHASGAENDHVAIGPHPEKMYQLLLVPLRQTHFYDVNVEDSDDGVDRNVVNAIGLIGFLALVLACANTVNLATARAGLRAREVAVRKTLGATRRLLFVQFMGEALFVTTIAGVVGLVLCEILTPEIASLTGEAVTVSYGFVLAVLLVVIVLSGLASGFHPAAVLSGYRPAAVLAAARMPSGGRGAARLRNSLVAGQFAIAIAIIICTLVIDRQTAFMRNADRGYEKSGLLIGQQMRGSDPVLQRRLLDTLRSVPGVVAVGFGELEPAPHSLSHTIYQYAGPNGPVEIQMLFDRVGSGYFEVYRPRLLAGRWFDPMRGQDEGPDAGNLQDGTGSFNVVVNAKATVKLGFSTPGQAVGQVLTAGGLKARIIGVIDDVRFVSPRDPVGPEILFFDTLSRVPFVNPIPAVRFQGVTRAVMAERLNRAWTSVTPDLASNFQPADERMAAFFTGDERRGHIFTVGAVVALLIACMGLYSLAAFSAIRRVHEIGIRKTLGASGGQIAILLLRDFLRPVALACVLACPVAWVLMRSWLSGFDQRVSLSPLHFLIATAGAFLIATLTVLGQTFRVARAEPARALRAQ</sequence>
<gene>
    <name evidence="10" type="ORF">HLH32_14615</name>
</gene>
<keyword evidence="5 7" id="KW-0472">Membrane</keyword>
<organism evidence="10 11">
    <name type="scientific">Gluconacetobacter liquefaciens</name>
    <name type="common">Acetobacter liquefaciens</name>
    <dbReference type="NCBI Taxonomy" id="89584"/>
    <lineage>
        <taxon>Bacteria</taxon>
        <taxon>Pseudomonadati</taxon>
        <taxon>Pseudomonadota</taxon>
        <taxon>Alphaproteobacteria</taxon>
        <taxon>Acetobacterales</taxon>
        <taxon>Acetobacteraceae</taxon>
        <taxon>Gluconacetobacter</taxon>
    </lineage>
</organism>
<keyword evidence="4 7" id="KW-1133">Transmembrane helix</keyword>
<evidence type="ECO:0000256" key="3">
    <source>
        <dbReference type="ARBA" id="ARBA00022692"/>
    </source>
</evidence>
<dbReference type="PANTHER" id="PTHR30572:SF4">
    <property type="entry name" value="ABC TRANSPORTER PERMEASE YTRF"/>
    <property type="match status" value="1"/>
</dbReference>
<dbReference type="Proteomes" id="UP000562982">
    <property type="component" value="Unassembled WGS sequence"/>
</dbReference>
<feature type="transmembrane region" description="Helical" evidence="7">
    <location>
        <begin position="386"/>
        <end position="406"/>
    </location>
</feature>
<dbReference type="InterPro" id="IPR050250">
    <property type="entry name" value="Macrolide_Exporter_MacB"/>
</dbReference>
<feature type="transmembrane region" description="Helical" evidence="7">
    <location>
        <begin position="21"/>
        <end position="44"/>
    </location>
</feature>
<dbReference type="PANTHER" id="PTHR30572">
    <property type="entry name" value="MEMBRANE COMPONENT OF TRANSPORTER-RELATED"/>
    <property type="match status" value="1"/>
</dbReference>
<feature type="transmembrane region" description="Helical" evidence="7">
    <location>
        <begin position="300"/>
        <end position="322"/>
    </location>
</feature>
<feature type="transmembrane region" description="Helical" evidence="7">
    <location>
        <begin position="759"/>
        <end position="778"/>
    </location>
</feature>
<evidence type="ECO:0000259" key="8">
    <source>
        <dbReference type="Pfam" id="PF02687"/>
    </source>
</evidence>
<evidence type="ECO:0000256" key="7">
    <source>
        <dbReference type="SAM" id="Phobius"/>
    </source>
</evidence>
<comment type="similarity">
    <text evidence="6">Belongs to the ABC-4 integral membrane protein family.</text>
</comment>
<evidence type="ECO:0000259" key="9">
    <source>
        <dbReference type="Pfam" id="PF12704"/>
    </source>
</evidence>
<evidence type="ECO:0000256" key="6">
    <source>
        <dbReference type="ARBA" id="ARBA00038076"/>
    </source>
</evidence>
<proteinExistence type="inferred from homology"/>
<accession>A0A7W4PBB1</accession>
<evidence type="ECO:0000313" key="10">
    <source>
        <dbReference type="EMBL" id="MBB2187588.1"/>
    </source>
</evidence>
<dbReference type="EMBL" id="JABEQI010000009">
    <property type="protein sequence ID" value="MBB2187588.1"/>
    <property type="molecule type" value="Genomic_DNA"/>
</dbReference>
<feature type="domain" description="MacB-like periplasmic core" evidence="9">
    <location>
        <begin position="447"/>
        <end position="622"/>
    </location>
</feature>
<feature type="transmembrane region" description="Helical" evidence="7">
    <location>
        <begin position="790"/>
        <end position="808"/>
    </location>
</feature>
<evidence type="ECO:0000256" key="5">
    <source>
        <dbReference type="ARBA" id="ARBA00023136"/>
    </source>
</evidence>
<evidence type="ECO:0000256" key="4">
    <source>
        <dbReference type="ARBA" id="ARBA00022989"/>
    </source>
</evidence>
<dbReference type="Pfam" id="PF02687">
    <property type="entry name" value="FtsX"/>
    <property type="match status" value="2"/>
</dbReference>
<keyword evidence="3 7" id="KW-0812">Transmembrane</keyword>
<evidence type="ECO:0000313" key="11">
    <source>
        <dbReference type="Proteomes" id="UP000562982"/>
    </source>
</evidence>
<feature type="domain" description="MacB-like periplasmic core" evidence="9">
    <location>
        <begin position="27"/>
        <end position="245"/>
    </location>
</feature>
<feature type="transmembrane region" description="Helical" evidence="7">
    <location>
        <begin position="343"/>
        <end position="366"/>
    </location>
</feature>
<name>A0A7W4PBB1_GLULI</name>
<feature type="domain" description="ABC3 transporter permease C-terminal" evidence="8">
    <location>
        <begin position="303"/>
        <end position="404"/>
    </location>
</feature>
<dbReference type="GO" id="GO:0005886">
    <property type="term" value="C:plasma membrane"/>
    <property type="evidence" value="ECO:0007669"/>
    <property type="project" value="UniProtKB-SubCell"/>
</dbReference>
<evidence type="ECO:0000256" key="1">
    <source>
        <dbReference type="ARBA" id="ARBA00004651"/>
    </source>
</evidence>
<dbReference type="GO" id="GO:0022857">
    <property type="term" value="F:transmembrane transporter activity"/>
    <property type="evidence" value="ECO:0007669"/>
    <property type="project" value="TreeGrafter"/>
</dbReference>
<feature type="domain" description="ABC3 transporter permease C-terminal" evidence="8">
    <location>
        <begin position="707"/>
        <end position="819"/>
    </location>
</feature>
<feature type="transmembrane region" description="Helical" evidence="7">
    <location>
        <begin position="703"/>
        <end position="728"/>
    </location>
</feature>